<feature type="domain" description="DUF6777" evidence="1">
    <location>
        <begin position="77"/>
        <end position="224"/>
    </location>
</feature>
<accession>A0ABN2N7J8</accession>
<proteinExistence type="predicted"/>
<keyword evidence="3" id="KW-1185">Reference proteome</keyword>
<gene>
    <name evidence="2" type="ORF">GCM10009836_40740</name>
</gene>
<dbReference type="InterPro" id="IPR046704">
    <property type="entry name" value="DUF6777"/>
</dbReference>
<sequence>MPTTRPRRTGTLFVLAGAAAALVFAGAAAWAGLSSSPLTPPVRLEGTSVPGVSPYTRPMGTDQAGLIPPAGLSGDQAGDAENLYARPGAAPACDAAGLSAALKTDAARAQAWSGVLGRPDATGLVPVLLRSDLAVVEHTFARGADVANPVVLQAGTAILVDAHGEPTVKCQNGNPLRRGTVPDRAGGFLGDPWSFFAPTNVVTVSPAEAARPTLTVLDLTTGNPATVPTAG</sequence>
<name>A0ABN2N7J8_9PSEU</name>
<evidence type="ECO:0000259" key="1">
    <source>
        <dbReference type="Pfam" id="PF20568"/>
    </source>
</evidence>
<organism evidence="2 3">
    <name type="scientific">Pseudonocardia ailaonensis</name>
    <dbReference type="NCBI Taxonomy" id="367279"/>
    <lineage>
        <taxon>Bacteria</taxon>
        <taxon>Bacillati</taxon>
        <taxon>Actinomycetota</taxon>
        <taxon>Actinomycetes</taxon>
        <taxon>Pseudonocardiales</taxon>
        <taxon>Pseudonocardiaceae</taxon>
        <taxon>Pseudonocardia</taxon>
    </lineage>
</organism>
<dbReference type="Pfam" id="PF20568">
    <property type="entry name" value="DUF6777"/>
    <property type="match status" value="1"/>
</dbReference>
<protein>
    <recommendedName>
        <fullName evidence="1">DUF6777 domain-containing protein</fullName>
    </recommendedName>
</protein>
<evidence type="ECO:0000313" key="2">
    <source>
        <dbReference type="EMBL" id="GAA1856389.1"/>
    </source>
</evidence>
<dbReference type="Proteomes" id="UP001500449">
    <property type="component" value="Unassembled WGS sequence"/>
</dbReference>
<dbReference type="EMBL" id="BAAAQK010000012">
    <property type="protein sequence ID" value="GAA1856389.1"/>
    <property type="molecule type" value="Genomic_DNA"/>
</dbReference>
<reference evidence="2 3" key="1">
    <citation type="journal article" date="2019" name="Int. J. Syst. Evol. Microbiol.">
        <title>The Global Catalogue of Microorganisms (GCM) 10K type strain sequencing project: providing services to taxonomists for standard genome sequencing and annotation.</title>
        <authorList>
            <consortium name="The Broad Institute Genomics Platform"/>
            <consortium name="The Broad Institute Genome Sequencing Center for Infectious Disease"/>
            <person name="Wu L."/>
            <person name="Ma J."/>
        </authorList>
    </citation>
    <scope>NUCLEOTIDE SEQUENCE [LARGE SCALE GENOMIC DNA]</scope>
    <source>
        <strain evidence="2 3">JCM 16009</strain>
    </source>
</reference>
<evidence type="ECO:0000313" key="3">
    <source>
        <dbReference type="Proteomes" id="UP001500449"/>
    </source>
</evidence>
<comment type="caution">
    <text evidence="2">The sequence shown here is derived from an EMBL/GenBank/DDBJ whole genome shotgun (WGS) entry which is preliminary data.</text>
</comment>
<dbReference type="RefSeq" id="WP_344419204.1">
    <property type="nucleotide sequence ID" value="NZ_BAAAQK010000012.1"/>
</dbReference>